<evidence type="ECO:0000313" key="2">
    <source>
        <dbReference type="Proteomes" id="UP001374584"/>
    </source>
</evidence>
<gene>
    <name evidence="1" type="ORF">VNO80_12761</name>
</gene>
<dbReference type="AlphaFoldDB" id="A0AAN9N5A4"/>
<accession>A0AAN9N5A4</accession>
<reference evidence="1 2" key="1">
    <citation type="submission" date="2024-01" db="EMBL/GenBank/DDBJ databases">
        <title>The genomes of 5 underutilized Papilionoideae crops provide insights into root nodulation and disease resistanc.</title>
        <authorList>
            <person name="Jiang F."/>
        </authorList>
    </citation>
    <scope>NUCLEOTIDE SEQUENCE [LARGE SCALE GENOMIC DNA]</scope>
    <source>
        <strain evidence="1">JINMINGXINNONG_FW02</strain>
        <tissue evidence="1">Leaves</tissue>
    </source>
</reference>
<sequence length="73" mass="8282">MPEYCEVTRAVWPCKLMLIGLGQFPALERLTSVIKTGLYSWFELVVGGNAVERVTRPYRHLHPLTPSSFTTCL</sequence>
<comment type="caution">
    <text evidence="1">The sequence shown here is derived from an EMBL/GenBank/DDBJ whole genome shotgun (WGS) entry which is preliminary data.</text>
</comment>
<proteinExistence type="predicted"/>
<keyword evidence="2" id="KW-1185">Reference proteome</keyword>
<name>A0AAN9N5A4_PHACN</name>
<evidence type="ECO:0000313" key="1">
    <source>
        <dbReference type="EMBL" id="KAK7364243.1"/>
    </source>
</evidence>
<protein>
    <submittedName>
        <fullName evidence="1">Uncharacterized protein</fullName>
    </submittedName>
</protein>
<dbReference type="Proteomes" id="UP001374584">
    <property type="component" value="Unassembled WGS sequence"/>
</dbReference>
<organism evidence="1 2">
    <name type="scientific">Phaseolus coccineus</name>
    <name type="common">Scarlet runner bean</name>
    <name type="synonym">Phaseolus multiflorus</name>
    <dbReference type="NCBI Taxonomy" id="3886"/>
    <lineage>
        <taxon>Eukaryota</taxon>
        <taxon>Viridiplantae</taxon>
        <taxon>Streptophyta</taxon>
        <taxon>Embryophyta</taxon>
        <taxon>Tracheophyta</taxon>
        <taxon>Spermatophyta</taxon>
        <taxon>Magnoliopsida</taxon>
        <taxon>eudicotyledons</taxon>
        <taxon>Gunneridae</taxon>
        <taxon>Pentapetalae</taxon>
        <taxon>rosids</taxon>
        <taxon>fabids</taxon>
        <taxon>Fabales</taxon>
        <taxon>Fabaceae</taxon>
        <taxon>Papilionoideae</taxon>
        <taxon>50 kb inversion clade</taxon>
        <taxon>NPAAA clade</taxon>
        <taxon>indigoferoid/millettioid clade</taxon>
        <taxon>Phaseoleae</taxon>
        <taxon>Phaseolus</taxon>
    </lineage>
</organism>
<dbReference type="EMBL" id="JAYMYR010000005">
    <property type="protein sequence ID" value="KAK7364243.1"/>
    <property type="molecule type" value="Genomic_DNA"/>
</dbReference>